<dbReference type="EMBL" id="JACTNF010000001">
    <property type="protein sequence ID" value="MBO1073021.1"/>
    <property type="molecule type" value="Genomic_DNA"/>
</dbReference>
<evidence type="ECO:0000259" key="19">
    <source>
        <dbReference type="SMART" id="SM00475"/>
    </source>
</evidence>
<evidence type="ECO:0000256" key="15">
    <source>
        <dbReference type="ARBA" id="ARBA00049244"/>
    </source>
</evidence>
<dbReference type="PANTHER" id="PTHR10133:SF27">
    <property type="entry name" value="DNA POLYMERASE NU"/>
    <property type="match status" value="1"/>
</dbReference>
<keyword evidence="7 17" id="KW-0235">DNA replication</keyword>
<evidence type="ECO:0000256" key="1">
    <source>
        <dbReference type="ARBA" id="ARBA00007705"/>
    </source>
</evidence>
<evidence type="ECO:0000256" key="10">
    <source>
        <dbReference type="ARBA" id="ARBA00022801"/>
    </source>
</evidence>
<dbReference type="Pfam" id="PF01612">
    <property type="entry name" value="DNA_pol_A_exo1"/>
    <property type="match status" value="1"/>
</dbReference>
<evidence type="ECO:0000256" key="7">
    <source>
        <dbReference type="ARBA" id="ARBA00022705"/>
    </source>
</evidence>
<comment type="catalytic activity">
    <reaction evidence="15 17">
        <text>DNA(n) + a 2'-deoxyribonucleoside 5'-triphosphate = DNA(n+1) + diphosphate</text>
        <dbReference type="Rhea" id="RHEA:22508"/>
        <dbReference type="Rhea" id="RHEA-COMP:17339"/>
        <dbReference type="Rhea" id="RHEA-COMP:17340"/>
        <dbReference type="ChEBI" id="CHEBI:33019"/>
        <dbReference type="ChEBI" id="CHEBI:61560"/>
        <dbReference type="ChEBI" id="CHEBI:173112"/>
        <dbReference type="EC" id="2.7.7.7"/>
    </reaction>
</comment>
<dbReference type="InterPro" id="IPR002298">
    <property type="entry name" value="DNA_polymerase_A"/>
</dbReference>
<keyword evidence="8" id="KW-0540">Nuclease</keyword>
<dbReference type="Gene3D" id="3.30.420.10">
    <property type="entry name" value="Ribonuclease H-like superfamily/Ribonuclease H"/>
    <property type="match status" value="1"/>
</dbReference>
<keyword evidence="10 17" id="KW-0378">Hydrolase</keyword>
<dbReference type="SMART" id="SM00482">
    <property type="entry name" value="POLAc"/>
    <property type="match status" value="1"/>
</dbReference>
<dbReference type="InterPro" id="IPR020045">
    <property type="entry name" value="DNA_polI_H3TH"/>
</dbReference>
<evidence type="ECO:0000256" key="12">
    <source>
        <dbReference type="ARBA" id="ARBA00022932"/>
    </source>
</evidence>
<evidence type="ECO:0000256" key="8">
    <source>
        <dbReference type="ARBA" id="ARBA00022722"/>
    </source>
</evidence>
<dbReference type="Proteomes" id="UP001518990">
    <property type="component" value="Unassembled WGS sequence"/>
</dbReference>
<sequence length="956" mass="103926">MATTKPAAGAADLPAEVVRQDKPHLILVDGSGYIFRAFHALPPMTRPDGVPVNAVFGFTSMLGNFLTKHAGSHIAVVFDRSRVTFRNQIYADYKAHRPEPPPELVPQFALIREATAAFGVACLELENYEADDLIAAYAKAFSAEGGQVTVVSSDKDLMQLVGPNVQLLDPIKQKPIREPEVFEKFGVTPDKVVEVQALAGDSTDNVPGVPGIGLKTAAQLIQEYGDLENLLACAGQIKQPKRRESLQNFAEQARISRQLVLLDADAPLPRPIDELLAQPPEPGKLAVFLRDQGFRSLLHRMGLEGDAGTPATSQPRHAPAILAQAEPVGAPPEDAPGFGPYETVTDLETLNRWVEEARAAGTVALDTETDSLDALNAKLVGISLAVAPGRACYIPLAHGPKPGNGDMLEAAPEAPVQIPLREALSALQPMLEDPATLKVLHNAKYDLEVLGRPQAEGANSGIEVSPVDDTMLISYSMDAGRHGHGMDELSLRHLGHSPIPYDQVTGTGRNRVPFSQVDLEKATAYAAEDADVTLRLWQMLKPRLRTDKALALYEQVERRMIAVLKQMEMAGIRVDGVELARIGEDFSQRMVTLEQQIHELAGRPFNVGSPKQLGEILFDEMKLPGGKRGKAGAWGTDASVLEDLAARGHELPRTVLHWRQLSKLKSTYVEGLAAQLDPRDGRVHTDFSMAITSTGRLSSTEPNLQNIPIRTEEGVRIRRAFVASPGHVLLAADYSQIELRLLAHLADVPSLREAFAQDEDIHSRTASDIFGLPPDKVDREARRRAKTINFGIIYGMSAFGLAARLGIGPGEAKGIIDAYFAQYPGIRAEMERLKEEARINGFALTPFGRKLWIDGITSKDMSRRGNAERAAINAPFQGGAAEIIKRAMVRMPKALKDAGLDAKMLLQVHDELLFEVPQGQLTATSAVVKQVMESVAELRVPLRAEIGHGANWAEAH</sequence>
<comment type="subunit">
    <text evidence="2">Single-chain monomer with multiple functions.</text>
</comment>
<dbReference type="SUPFAM" id="SSF88723">
    <property type="entry name" value="PIN domain-like"/>
    <property type="match status" value="1"/>
</dbReference>
<keyword evidence="9 17" id="KW-0227">DNA damage</keyword>
<evidence type="ECO:0000256" key="9">
    <source>
        <dbReference type="ARBA" id="ARBA00022763"/>
    </source>
</evidence>
<dbReference type="InterPro" id="IPR036397">
    <property type="entry name" value="RNaseH_sf"/>
</dbReference>
<proteinExistence type="inferred from homology"/>
<dbReference type="Gene3D" id="1.10.150.20">
    <property type="entry name" value="5' to 3' exonuclease, C-terminal subdomain"/>
    <property type="match status" value="2"/>
</dbReference>
<evidence type="ECO:0000256" key="5">
    <source>
        <dbReference type="ARBA" id="ARBA00022679"/>
    </source>
</evidence>
<evidence type="ECO:0000259" key="18">
    <source>
        <dbReference type="SMART" id="SM00474"/>
    </source>
</evidence>
<dbReference type="SMART" id="SM00279">
    <property type="entry name" value="HhH2"/>
    <property type="match status" value="1"/>
</dbReference>
<dbReference type="InterPro" id="IPR001098">
    <property type="entry name" value="DNA-dir_DNA_pol_A_palm_dom"/>
</dbReference>
<evidence type="ECO:0000256" key="11">
    <source>
        <dbReference type="ARBA" id="ARBA00022839"/>
    </source>
</evidence>
<comment type="caution">
    <text evidence="21">The sequence shown here is derived from an EMBL/GenBank/DDBJ whole genome shotgun (WGS) entry which is preliminary data.</text>
</comment>
<evidence type="ECO:0000256" key="3">
    <source>
        <dbReference type="ARBA" id="ARBA00012417"/>
    </source>
</evidence>
<comment type="similarity">
    <text evidence="1 17">Belongs to the DNA polymerase type-A family.</text>
</comment>
<dbReference type="InterPro" id="IPR036279">
    <property type="entry name" value="5-3_exonuclease_C_sf"/>
</dbReference>
<dbReference type="SUPFAM" id="SSF47807">
    <property type="entry name" value="5' to 3' exonuclease, C-terminal subdomain"/>
    <property type="match status" value="1"/>
</dbReference>
<keyword evidence="11 17" id="KW-0269">Exonuclease</keyword>
<dbReference type="InterPro" id="IPR020046">
    <property type="entry name" value="5-3_exonucl_a-hlix_arch_N"/>
</dbReference>
<evidence type="ECO:0000256" key="17">
    <source>
        <dbReference type="RuleBase" id="RU004460"/>
    </source>
</evidence>
<gene>
    <name evidence="17 21" type="primary">polA</name>
    <name evidence="21" type="ORF">IAI60_00190</name>
</gene>
<dbReference type="SMART" id="SM00474">
    <property type="entry name" value="35EXOc"/>
    <property type="match status" value="1"/>
</dbReference>
<dbReference type="Gene3D" id="3.30.70.370">
    <property type="match status" value="1"/>
</dbReference>
<evidence type="ECO:0000256" key="13">
    <source>
        <dbReference type="ARBA" id="ARBA00023125"/>
    </source>
</evidence>
<accession>A0ABS3K6D9</accession>
<dbReference type="SUPFAM" id="SSF53098">
    <property type="entry name" value="Ribonuclease H-like"/>
    <property type="match status" value="1"/>
</dbReference>
<dbReference type="InterPro" id="IPR018320">
    <property type="entry name" value="DNA_polymerase_1"/>
</dbReference>
<evidence type="ECO:0000256" key="4">
    <source>
        <dbReference type="ARBA" id="ARBA00020311"/>
    </source>
</evidence>
<dbReference type="CDD" id="cd08637">
    <property type="entry name" value="DNA_pol_A_pol_I_C"/>
    <property type="match status" value="1"/>
</dbReference>
<dbReference type="CDD" id="cd09898">
    <property type="entry name" value="H3TH_53EXO"/>
    <property type="match status" value="1"/>
</dbReference>
<dbReference type="InterPro" id="IPR019760">
    <property type="entry name" value="DNA-dir_DNA_pol_A_CS"/>
</dbReference>
<reference evidence="21 22" key="1">
    <citation type="submission" date="2020-09" db="EMBL/GenBank/DDBJ databases">
        <title>Roseomonas.</title>
        <authorList>
            <person name="Zhu W."/>
        </authorList>
    </citation>
    <scope>NUCLEOTIDE SEQUENCE [LARGE SCALE GENOMIC DNA]</scope>
    <source>
        <strain evidence="21 22">1311</strain>
    </source>
</reference>
<dbReference type="InterPro" id="IPR029060">
    <property type="entry name" value="PIN-like_dom_sf"/>
</dbReference>
<evidence type="ECO:0000313" key="22">
    <source>
        <dbReference type="Proteomes" id="UP001518990"/>
    </source>
</evidence>
<dbReference type="Pfam" id="PF02739">
    <property type="entry name" value="5_3_exonuc_N"/>
    <property type="match status" value="1"/>
</dbReference>
<dbReference type="GO" id="GO:0003887">
    <property type="term" value="F:DNA-directed DNA polymerase activity"/>
    <property type="evidence" value="ECO:0007669"/>
    <property type="project" value="UniProtKB-EC"/>
</dbReference>
<keyword evidence="5 17" id="KW-0808">Transferase</keyword>
<dbReference type="NCBIfam" id="NF004397">
    <property type="entry name" value="PRK05755.1"/>
    <property type="match status" value="1"/>
</dbReference>
<evidence type="ECO:0000256" key="2">
    <source>
        <dbReference type="ARBA" id="ARBA00011541"/>
    </source>
</evidence>
<dbReference type="InterPro" id="IPR012337">
    <property type="entry name" value="RNaseH-like_sf"/>
</dbReference>
<dbReference type="InterPro" id="IPR043502">
    <property type="entry name" value="DNA/RNA_pol_sf"/>
</dbReference>
<feature type="domain" description="5'-3' exonuclease" evidence="19">
    <location>
        <begin position="21"/>
        <end position="278"/>
    </location>
</feature>
<dbReference type="EC" id="2.7.7.7" evidence="3 16"/>
<keyword evidence="6 17" id="KW-0548">Nucleotidyltransferase</keyword>
<keyword evidence="22" id="KW-1185">Reference proteome</keyword>
<dbReference type="Gene3D" id="3.40.50.1010">
    <property type="entry name" value="5'-nuclease"/>
    <property type="match status" value="1"/>
</dbReference>
<keyword evidence="12 17" id="KW-0239">DNA-directed DNA polymerase</keyword>
<evidence type="ECO:0000259" key="20">
    <source>
        <dbReference type="SMART" id="SM00482"/>
    </source>
</evidence>
<dbReference type="InterPro" id="IPR002421">
    <property type="entry name" value="5-3_exonuclease"/>
</dbReference>
<evidence type="ECO:0000313" key="21">
    <source>
        <dbReference type="EMBL" id="MBO1073021.1"/>
    </source>
</evidence>
<dbReference type="RefSeq" id="WP_207444652.1">
    <property type="nucleotide sequence ID" value="NZ_CP061091.1"/>
</dbReference>
<keyword evidence="14 17" id="KW-0234">DNA repair</keyword>
<dbReference type="Pfam" id="PF01367">
    <property type="entry name" value="5_3_exonuc"/>
    <property type="match status" value="1"/>
</dbReference>
<dbReference type="InterPro" id="IPR008918">
    <property type="entry name" value="HhH2"/>
</dbReference>
<comment type="function">
    <text evidence="17">In addition to polymerase activity, this DNA polymerase exhibits 3'-5' and 5'-3' exonuclease activity.</text>
</comment>
<dbReference type="SUPFAM" id="SSF56672">
    <property type="entry name" value="DNA/RNA polymerases"/>
    <property type="match status" value="1"/>
</dbReference>
<protein>
    <recommendedName>
        <fullName evidence="4 16">DNA polymerase I</fullName>
        <ecNumber evidence="3 16">2.7.7.7</ecNumber>
    </recommendedName>
</protein>
<dbReference type="CDD" id="cd09859">
    <property type="entry name" value="PIN_53EXO"/>
    <property type="match status" value="1"/>
</dbReference>
<name>A0ABS3K6D9_9PROT</name>
<evidence type="ECO:0000256" key="16">
    <source>
        <dbReference type="NCBIfam" id="TIGR00593"/>
    </source>
</evidence>
<feature type="domain" description="DNA-directed DNA polymerase family A palm" evidence="20">
    <location>
        <begin position="714"/>
        <end position="920"/>
    </location>
</feature>
<organism evidence="21 22">
    <name type="scientific">Roseomonas marmotae</name>
    <dbReference type="NCBI Taxonomy" id="2768161"/>
    <lineage>
        <taxon>Bacteria</taxon>
        <taxon>Pseudomonadati</taxon>
        <taxon>Pseudomonadota</taxon>
        <taxon>Alphaproteobacteria</taxon>
        <taxon>Acetobacterales</taxon>
        <taxon>Roseomonadaceae</taxon>
        <taxon>Roseomonas</taxon>
    </lineage>
</organism>
<dbReference type="Gene3D" id="1.20.1060.10">
    <property type="entry name" value="Taq DNA Polymerase, Chain T, domain 4"/>
    <property type="match status" value="1"/>
</dbReference>
<evidence type="ECO:0000256" key="14">
    <source>
        <dbReference type="ARBA" id="ARBA00023204"/>
    </source>
</evidence>
<dbReference type="CDD" id="cd06139">
    <property type="entry name" value="DNA_polA_I_Ecoli_like_exo"/>
    <property type="match status" value="1"/>
</dbReference>
<dbReference type="InterPro" id="IPR002562">
    <property type="entry name" value="3'-5'_exonuclease_dom"/>
</dbReference>
<dbReference type="PROSITE" id="PS00447">
    <property type="entry name" value="DNA_POLYMERASE_A"/>
    <property type="match status" value="1"/>
</dbReference>
<dbReference type="NCBIfam" id="TIGR00593">
    <property type="entry name" value="pola"/>
    <property type="match status" value="1"/>
</dbReference>
<dbReference type="PRINTS" id="PR00868">
    <property type="entry name" value="DNAPOLI"/>
</dbReference>
<keyword evidence="13 17" id="KW-0238">DNA-binding</keyword>
<dbReference type="SMART" id="SM00475">
    <property type="entry name" value="53EXOc"/>
    <property type="match status" value="1"/>
</dbReference>
<feature type="domain" description="3'-5' exonuclease" evidence="18">
    <location>
        <begin position="341"/>
        <end position="545"/>
    </location>
</feature>
<dbReference type="Pfam" id="PF00476">
    <property type="entry name" value="DNA_pol_A"/>
    <property type="match status" value="1"/>
</dbReference>
<dbReference type="PANTHER" id="PTHR10133">
    <property type="entry name" value="DNA POLYMERASE I"/>
    <property type="match status" value="1"/>
</dbReference>
<evidence type="ECO:0000256" key="6">
    <source>
        <dbReference type="ARBA" id="ARBA00022695"/>
    </source>
</evidence>